<protein>
    <submittedName>
        <fullName evidence="1">Uncharacterized protein</fullName>
    </submittedName>
</protein>
<feature type="non-terminal residue" evidence="1">
    <location>
        <position position="1"/>
    </location>
</feature>
<organism evidence="1">
    <name type="scientific">marine metagenome</name>
    <dbReference type="NCBI Taxonomy" id="408172"/>
    <lineage>
        <taxon>unclassified sequences</taxon>
        <taxon>metagenomes</taxon>
        <taxon>ecological metagenomes</taxon>
    </lineage>
</organism>
<dbReference type="EMBL" id="UINC01219719">
    <property type="protein sequence ID" value="SVE47316.1"/>
    <property type="molecule type" value="Genomic_DNA"/>
</dbReference>
<sequence>WAIDRETHPNGLRRPLWMGRPLTPQKNQFYLKKIE</sequence>
<gene>
    <name evidence="1" type="ORF">METZ01_LOCUS500170</name>
</gene>
<name>A0A383DS27_9ZZZZ</name>
<reference evidence="1" key="1">
    <citation type="submission" date="2018-05" db="EMBL/GenBank/DDBJ databases">
        <authorList>
            <person name="Lanie J.A."/>
            <person name="Ng W.-L."/>
            <person name="Kazmierczak K.M."/>
            <person name="Andrzejewski T.M."/>
            <person name="Davidsen T.M."/>
            <person name="Wayne K.J."/>
            <person name="Tettelin H."/>
            <person name="Glass J.I."/>
            <person name="Rusch D."/>
            <person name="Podicherti R."/>
            <person name="Tsui H.-C.T."/>
            <person name="Winkler M.E."/>
        </authorList>
    </citation>
    <scope>NUCLEOTIDE SEQUENCE</scope>
</reference>
<dbReference type="AlphaFoldDB" id="A0A383DS27"/>
<proteinExistence type="predicted"/>
<accession>A0A383DS27</accession>
<evidence type="ECO:0000313" key="1">
    <source>
        <dbReference type="EMBL" id="SVE47316.1"/>
    </source>
</evidence>